<dbReference type="PANTHER" id="PTHR46233">
    <property type="entry name" value="HYDROXYACYLGLUTATHIONE HYDROLASE GLOC"/>
    <property type="match status" value="1"/>
</dbReference>
<dbReference type="GO" id="GO:0016787">
    <property type="term" value="F:hydrolase activity"/>
    <property type="evidence" value="ECO:0007669"/>
    <property type="project" value="UniProtKB-KW"/>
</dbReference>
<sequence>MLVLRVIAPVLETNCYVVAAGPGTPAQPQPALVIDPGAGAREALREVFCEHHLSVHTVALTHGHADHLWDAIVLADAEPGGDAWPDAEPGAAADLRTDAATPERPIYLGAPDRYRLADPAGALGPELAALFTQLTEPYGRRHWAIERGTGFPAATLQGGGAEIVPGVSLRAVPAPGHTEGSTVLLFSDELHPASHIALPRGADAPELTPVLAFTGDVLFAGSIGRTDLPGGDEKEMTSTLRTLAHSLPPHTVVLPGHGPASTLATERVSNPHLRSALG</sequence>
<evidence type="ECO:0000256" key="4">
    <source>
        <dbReference type="ARBA" id="ARBA00022833"/>
    </source>
</evidence>
<dbReference type="OrthoDB" id="2971563at2"/>
<proteinExistence type="predicted"/>
<feature type="domain" description="Metallo-beta-lactamase" evidence="6">
    <location>
        <begin position="12"/>
        <end position="257"/>
    </location>
</feature>
<dbReference type="InterPro" id="IPR051453">
    <property type="entry name" value="MBL_Glyoxalase_II"/>
</dbReference>
<dbReference type="EMBL" id="RKHK01000001">
    <property type="protein sequence ID" value="ROR74333.1"/>
    <property type="molecule type" value="Genomic_DNA"/>
</dbReference>
<dbReference type="RefSeq" id="WP_123304634.1">
    <property type="nucleotide sequence ID" value="NZ_RKHK01000001.1"/>
</dbReference>
<reference evidence="7 8" key="1">
    <citation type="submission" date="2018-11" db="EMBL/GenBank/DDBJ databases">
        <title>Sequencing the genomes of 1000 actinobacteria strains.</title>
        <authorList>
            <person name="Klenk H.-P."/>
        </authorList>
    </citation>
    <scope>NUCLEOTIDE SEQUENCE [LARGE SCALE GENOMIC DNA]</scope>
    <source>
        <strain evidence="7 8">DSM 11294</strain>
    </source>
</reference>
<dbReference type="CDD" id="cd06262">
    <property type="entry name" value="metallo-hydrolase-like_MBL-fold"/>
    <property type="match status" value="1"/>
</dbReference>
<evidence type="ECO:0000313" key="7">
    <source>
        <dbReference type="EMBL" id="ROR74333.1"/>
    </source>
</evidence>
<dbReference type="GO" id="GO:0046872">
    <property type="term" value="F:metal ion binding"/>
    <property type="evidence" value="ECO:0007669"/>
    <property type="project" value="UniProtKB-KW"/>
</dbReference>
<dbReference type="SUPFAM" id="SSF56281">
    <property type="entry name" value="Metallo-hydrolase/oxidoreductase"/>
    <property type="match status" value="1"/>
</dbReference>
<evidence type="ECO:0000313" key="8">
    <source>
        <dbReference type="Proteomes" id="UP000280668"/>
    </source>
</evidence>
<evidence type="ECO:0000256" key="1">
    <source>
        <dbReference type="ARBA" id="ARBA00001947"/>
    </source>
</evidence>
<comment type="cofactor">
    <cofactor evidence="1">
        <name>Zn(2+)</name>
        <dbReference type="ChEBI" id="CHEBI:29105"/>
    </cofactor>
</comment>
<comment type="caution">
    <text evidence="7">The sequence shown here is derived from an EMBL/GenBank/DDBJ whole genome shotgun (WGS) entry which is preliminary data.</text>
</comment>
<name>A0A3N2BGE9_9MICO</name>
<accession>A0A3N2BGE9</accession>
<evidence type="ECO:0000256" key="5">
    <source>
        <dbReference type="SAM" id="MobiDB-lite"/>
    </source>
</evidence>
<dbReference type="InterPro" id="IPR001279">
    <property type="entry name" value="Metallo-B-lactamas"/>
</dbReference>
<keyword evidence="4" id="KW-0862">Zinc</keyword>
<organism evidence="7 8">
    <name type="scientific">Bogoriella caseilytica</name>
    <dbReference type="NCBI Taxonomy" id="56055"/>
    <lineage>
        <taxon>Bacteria</taxon>
        <taxon>Bacillati</taxon>
        <taxon>Actinomycetota</taxon>
        <taxon>Actinomycetes</taxon>
        <taxon>Micrococcales</taxon>
        <taxon>Bogoriellaceae</taxon>
        <taxon>Bogoriella</taxon>
    </lineage>
</organism>
<keyword evidence="2" id="KW-0479">Metal-binding</keyword>
<dbReference type="Pfam" id="PF00753">
    <property type="entry name" value="Lactamase_B"/>
    <property type="match status" value="1"/>
</dbReference>
<keyword evidence="3 7" id="KW-0378">Hydrolase</keyword>
<dbReference type="PANTHER" id="PTHR46233:SF3">
    <property type="entry name" value="HYDROXYACYLGLUTATHIONE HYDROLASE GLOC"/>
    <property type="match status" value="1"/>
</dbReference>
<evidence type="ECO:0000256" key="2">
    <source>
        <dbReference type="ARBA" id="ARBA00022723"/>
    </source>
</evidence>
<protein>
    <submittedName>
        <fullName evidence="7">Glyoxylase-like metal-dependent hydrolase (Beta-lactamase superfamily II)</fullName>
    </submittedName>
</protein>
<dbReference type="Gene3D" id="3.60.15.10">
    <property type="entry name" value="Ribonuclease Z/Hydroxyacylglutathione hydrolase-like"/>
    <property type="match status" value="1"/>
</dbReference>
<dbReference type="Proteomes" id="UP000280668">
    <property type="component" value="Unassembled WGS sequence"/>
</dbReference>
<dbReference type="SMART" id="SM00849">
    <property type="entry name" value="Lactamase_B"/>
    <property type="match status" value="1"/>
</dbReference>
<evidence type="ECO:0000259" key="6">
    <source>
        <dbReference type="SMART" id="SM00849"/>
    </source>
</evidence>
<evidence type="ECO:0000256" key="3">
    <source>
        <dbReference type="ARBA" id="ARBA00022801"/>
    </source>
</evidence>
<keyword evidence="8" id="KW-1185">Reference proteome</keyword>
<gene>
    <name evidence="7" type="ORF">EDD31_2741</name>
</gene>
<dbReference type="InterPro" id="IPR036866">
    <property type="entry name" value="RibonucZ/Hydroxyglut_hydro"/>
</dbReference>
<feature type="region of interest" description="Disordered" evidence="5">
    <location>
        <begin position="255"/>
        <end position="278"/>
    </location>
</feature>
<dbReference type="AlphaFoldDB" id="A0A3N2BGE9"/>